<reference evidence="2" key="1">
    <citation type="submission" date="2020-11" db="EMBL/GenBank/DDBJ databases">
        <authorList>
            <consortium name="DOE Joint Genome Institute"/>
            <person name="Ahrendt S."/>
            <person name="Riley R."/>
            <person name="Andreopoulos W."/>
            <person name="Labutti K."/>
            <person name="Pangilinan J."/>
            <person name="Ruiz-Duenas F.J."/>
            <person name="Barrasa J.M."/>
            <person name="Sanchez-Garcia M."/>
            <person name="Camarero S."/>
            <person name="Miyauchi S."/>
            <person name="Serrano A."/>
            <person name="Linde D."/>
            <person name="Babiker R."/>
            <person name="Drula E."/>
            <person name="Ayuso-Fernandez I."/>
            <person name="Pacheco R."/>
            <person name="Padilla G."/>
            <person name="Ferreira P."/>
            <person name="Barriuso J."/>
            <person name="Kellner H."/>
            <person name="Castanera R."/>
            <person name="Alfaro M."/>
            <person name="Ramirez L."/>
            <person name="Pisabarro A.G."/>
            <person name="Kuo A."/>
            <person name="Tritt A."/>
            <person name="Lipzen A."/>
            <person name="He G."/>
            <person name="Yan M."/>
            <person name="Ng V."/>
            <person name="Cullen D."/>
            <person name="Martin F."/>
            <person name="Rosso M.-N."/>
            <person name="Henrissat B."/>
            <person name="Hibbett D."/>
            <person name="Martinez A.T."/>
            <person name="Grigoriev I.V."/>
        </authorList>
    </citation>
    <scope>NUCLEOTIDE SEQUENCE</scope>
    <source>
        <strain evidence="2">AH 40177</strain>
    </source>
</reference>
<evidence type="ECO:0000313" key="2">
    <source>
        <dbReference type="EMBL" id="KAF9069314.1"/>
    </source>
</evidence>
<keyword evidence="1" id="KW-0732">Signal</keyword>
<feature type="chain" id="PRO_5040223023" evidence="1">
    <location>
        <begin position="25"/>
        <end position="128"/>
    </location>
</feature>
<name>A0A9P5PNS4_9AGAR</name>
<evidence type="ECO:0000313" key="3">
    <source>
        <dbReference type="Proteomes" id="UP000772434"/>
    </source>
</evidence>
<comment type="caution">
    <text evidence="2">The sequence shown here is derived from an EMBL/GenBank/DDBJ whole genome shotgun (WGS) entry which is preliminary data.</text>
</comment>
<dbReference type="EMBL" id="JADNRY010000052">
    <property type="protein sequence ID" value="KAF9069314.1"/>
    <property type="molecule type" value="Genomic_DNA"/>
</dbReference>
<feature type="signal peptide" evidence="1">
    <location>
        <begin position="1"/>
        <end position="24"/>
    </location>
</feature>
<dbReference type="OrthoDB" id="433955at2759"/>
<evidence type="ECO:0000256" key="1">
    <source>
        <dbReference type="SAM" id="SignalP"/>
    </source>
</evidence>
<organism evidence="2 3">
    <name type="scientific">Rhodocollybia butyracea</name>
    <dbReference type="NCBI Taxonomy" id="206335"/>
    <lineage>
        <taxon>Eukaryota</taxon>
        <taxon>Fungi</taxon>
        <taxon>Dikarya</taxon>
        <taxon>Basidiomycota</taxon>
        <taxon>Agaricomycotina</taxon>
        <taxon>Agaricomycetes</taxon>
        <taxon>Agaricomycetidae</taxon>
        <taxon>Agaricales</taxon>
        <taxon>Marasmiineae</taxon>
        <taxon>Omphalotaceae</taxon>
        <taxon>Rhodocollybia</taxon>
    </lineage>
</organism>
<dbReference type="Proteomes" id="UP000772434">
    <property type="component" value="Unassembled WGS sequence"/>
</dbReference>
<gene>
    <name evidence="2" type="ORF">BDP27DRAFT_1325682</name>
</gene>
<proteinExistence type="predicted"/>
<keyword evidence="3" id="KW-1185">Reference proteome</keyword>
<sequence>MLPCWTKTIFAWASFIVLSERICAESSQFSLAARFDGTGLLNVVTASAKIPEPFMPSGIATAYHPDVLVNLRANINAEPPSSLPDYSSPMDEPFDLIKIPGYHPDHARWIQASVKSLLLHPSSSVPEA</sequence>
<accession>A0A9P5PNS4</accession>
<protein>
    <submittedName>
        <fullName evidence="2">Uncharacterized protein</fullName>
    </submittedName>
</protein>
<dbReference type="AlphaFoldDB" id="A0A9P5PNS4"/>